<dbReference type="SUPFAM" id="SSF101447">
    <property type="entry name" value="Formin homology 2 domain (FH2 domain)"/>
    <property type="match status" value="1"/>
</dbReference>
<dbReference type="GO" id="GO:0032153">
    <property type="term" value="C:cell division site"/>
    <property type="evidence" value="ECO:0007669"/>
    <property type="project" value="UniProtKB-ARBA"/>
</dbReference>
<evidence type="ECO:0000256" key="3">
    <source>
        <dbReference type="SAM" id="MobiDB-lite"/>
    </source>
</evidence>
<feature type="region of interest" description="Disordered" evidence="3">
    <location>
        <begin position="1048"/>
        <end position="1096"/>
    </location>
</feature>
<dbReference type="PANTHER" id="PTHR47102">
    <property type="entry name" value="PROTEIN BNI1"/>
    <property type="match status" value="1"/>
</dbReference>
<evidence type="ECO:0000256" key="1">
    <source>
        <dbReference type="ARBA" id="ARBA00037935"/>
    </source>
</evidence>
<proteinExistence type="inferred from homology"/>
<dbReference type="InterPro" id="IPR014768">
    <property type="entry name" value="GBD/FH3_dom"/>
</dbReference>
<dbReference type="SMART" id="SM01140">
    <property type="entry name" value="Drf_GBD"/>
    <property type="match status" value="1"/>
</dbReference>
<evidence type="ECO:0000259" key="4">
    <source>
        <dbReference type="PROSITE" id="PS51232"/>
    </source>
</evidence>
<dbReference type="InterPro" id="IPR015425">
    <property type="entry name" value="FH2_Formin"/>
</dbReference>
<dbReference type="SMART" id="SM00498">
    <property type="entry name" value="FH2"/>
    <property type="match status" value="1"/>
</dbReference>
<dbReference type="PROSITE" id="PS51232">
    <property type="entry name" value="GBD_FH3"/>
    <property type="match status" value="1"/>
</dbReference>
<name>A0A2U1J1D9_SMIAN</name>
<evidence type="ECO:0008006" key="8">
    <source>
        <dbReference type="Google" id="ProtNLM"/>
    </source>
</evidence>
<dbReference type="SUPFAM" id="SSF48371">
    <property type="entry name" value="ARM repeat"/>
    <property type="match status" value="1"/>
</dbReference>
<dbReference type="GO" id="GO:0051301">
    <property type="term" value="P:cell division"/>
    <property type="evidence" value="ECO:0007669"/>
    <property type="project" value="UniProtKB-ARBA"/>
</dbReference>
<dbReference type="GO" id="GO:0005938">
    <property type="term" value="C:cell cortex"/>
    <property type="evidence" value="ECO:0007669"/>
    <property type="project" value="UniProtKB-ARBA"/>
</dbReference>
<evidence type="ECO:0000256" key="2">
    <source>
        <dbReference type="SAM" id="Coils"/>
    </source>
</evidence>
<comment type="caution">
    <text evidence="6">The sequence shown here is derived from an EMBL/GenBank/DDBJ whole genome shotgun (WGS) entry which is preliminary data.</text>
</comment>
<dbReference type="InterPro" id="IPR010472">
    <property type="entry name" value="FH3_dom"/>
</dbReference>
<evidence type="ECO:0000313" key="7">
    <source>
        <dbReference type="Proteomes" id="UP000245591"/>
    </source>
</evidence>
<comment type="similarity">
    <text evidence="1">Belongs to the formin homology family. BNI1 subfamily.</text>
</comment>
<keyword evidence="2" id="KW-0175">Coiled coil</keyword>
<feature type="compositionally biased region" description="Low complexity" evidence="3">
    <location>
        <begin position="1052"/>
        <end position="1078"/>
    </location>
</feature>
<feature type="compositionally biased region" description="Basic and acidic residues" evidence="3">
    <location>
        <begin position="1085"/>
        <end position="1096"/>
    </location>
</feature>
<organism evidence="6 7">
    <name type="scientific">Smittium angustum</name>
    <dbReference type="NCBI Taxonomy" id="133377"/>
    <lineage>
        <taxon>Eukaryota</taxon>
        <taxon>Fungi</taxon>
        <taxon>Fungi incertae sedis</taxon>
        <taxon>Zoopagomycota</taxon>
        <taxon>Kickxellomycotina</taxon>
        <taxon>Harpellomycetes</taxon>
        <taxon>Harpellales</taxon>
        <taxon>Legeriomycetaceae</taxon>
        <taxon>Smittium</taxon>
    </lineage>
</organism>
<keyword evidence="7" id="KW-1185">Reference proteome</keyword>
<dbReference type="InterPro" id="IPR016024">
    <property type="entry name" value="ARM-type_fold"/>
</dbReference>
<dbReference type="InterPro" id="IPR010473">
    <property type="entry name" value="GTPase-bd"/>
</dbReference>
<dbReference type="InterPro" id="IPR042201">
    <property type="entry name" value="FH2_Formin_sf"/>
</dbReference>
<reference evidence="6 7" key="1">
    <citation type="journal article" date="2018" name="MBio">
        <title>Comparative Genomics Reveals the Core Gene Toolbox for the Fungus-Insect Symbiosis.</title>
        <authorList>
            <person name="Wang Y."/>
            <person name="Stata M."/>
            <person name="Wang W."/>
            <person name="Stajich J.E."/>
            <person name="White M.M."/>
            <person name="Moncalvo J.M."/>
        </authorList>
    </citation>
    <scope>NUCLEOTIDE SEQUENCE [LARGE SCALE GENOMIC DNA]</scope>
    <source>
        <strain evidence="6 7">AUS-126-30</strain>
    </source>
</reference>
<dbReference type="Pfam" id="PF02181">
    <property type="entry name" value="FH2"/>
    <property type="match status" value="1"/>
</dbReference>
<dbReference type="GO" id="GO:0031267">
    <property type="term" value="F:small GTPase binding"/>
    <property type="evidence" value="ECO:0007669"/>
    <property type="project" value="InterPro"/>
</dbReference>
<dbReference type="Proteomes" id="UP000245591">
    <property type="component" value="Unassembled WGS sequence"/>
</dbReference>
<gene>
    <name evidence="6" type="ORF">BB558_005117</name>
</gene>
<evidence type="ECO:0000259" key="5">
    <source>
        <dbReference type="PROSITE" id="PS51444"/>
    </source>
</evidence>
<protein>
    <recommendedName>
        <fullName evidence="8">FH2 domain-containing protein</fullName>
    </recommendedName>
</protein>
<dbReference type="SMART" id="SM01139">
    <property type="entry name" value="Drf_FH3"/>
    <property type="match status" value="1"/>
</dbReference>
<feature type="coiled-coil region" evidence="2">
    <location>
        <begin position="436"/>
        <end position="473"/>
    </location>
</feature>
<dbReference type="Gene3D" id="1.20.58.2220">
    <property type="entry name" value="Formin, FH2 domain"/>
    <property type="match status" value="1"/>
</dbReference>
<dbReference type="GO" id="GO:0003779">
    <property type="term" value="F:actin binding"/>
    <property type="evidence" value="ECO:0007669"/>
    <property type="project" value="InterPro"/>
</dbReference>
<dbReference type="Pfam" id="PF06367">
    <property type="entry name" value="Drf_FH3"/>
    <property type="match status" value="1"/>
</dbReference>
<dbReference type="GO" id="GO:0030036">
    <property type="term" value="P:actin cytoskeleton organization"/>
    <property type="evidence" value="ECO:0007669"/>
    <property type="project" value="InterPro"/>
</dbReference>
<feature type="coiled-coil region" evidence="2">
    <location>
        <begin position="1007"/>
        <end position="1034"/>
    </location>
</feature>
<dbReference type="InterPro" id="IPR051661">
    <property type="entry name" value="Actin_filament_regulator"/>
</dbReference>
<dbReference type="PROSITE" id="PS51444">
    <property type="entry name" value="FH2"/>
    <property type="match status" value="1"/>
</dbReference>
<feature type="domain" description="FH2" evidence="5">
    <location>
        <begin position="723"/>
        <end position="1188"/>
    </location>
</feature>
<dbReference type="GO" id="GO:0015629">
    <property type="term" value="C:actin cytoskeleton"/>
    <property type="evidence" value="ECO:0007669"/>
    <property type="project" value="UniProtKB-ARBA"/>
</dbReference>
<evidence type="ECO:0000313" key="6">
    <source>
        <dbReference type="EMBL" id="PVZ98885.1"/>
    </source>
</evidence>
<accession>A0A2U1J1D9</accession>
<dbReference type="EMBL" id="MBFU01000498">
    <property type="protein sequence ID" value="PVZ98885.1"/>
    <property type="molecule type" value="Genomic_DNA"/>
</dbReference>
<dbReference type="PANTHER" id="PTHR47102:SF2">
    <property type="entry name" value="PROTEIN BNI1"/>
    <property type="match status" value="1"/>
</dbReference>
<dbReference type="Pfam" id="PF06371">
    <property type="entry name" value="Drf_GBD"/>
    <property type="match status" value="1"/>
</dbReference>
<dbReference type="Gene3D" id="1.25.10.10">
    <property type="entry name" value="Leucine-rich Repeat Variant"/>
    <property type="match status" value="1"/>
</dbReference>
<feature type="domain" description="GBD/FH3" evidence="4">
    <location>
        <begin position="21"/>
        <end position="409"/>
    </location>
</feature>
<sequence>MDPNKKHSILRKGSINIFGSSLTNIGKKVEDEFESLMDEMGIKEEQKDIMRKMSIDKKEQLLSSKKNLKKQEKKQRSRNRSLTPEGYANMLITAMEPIVDPNILVGLRICLTTSPLEWVEKFVSDKGVEGLSNYLDILNNSPTTVNEIADQEQEILRCLRAVINTKSGAKRAYSFNQLYIVLCQSIDSKYTESRHLSSELLTFACYYNTTENYDKLVNGFQSLWRNRKTKHAFDPWILKLEESATKVVQEHTQGSIEESSELEECILSNFILINALVSTNPSLTMRVACRDELEKSGINRIIDNVSGLDNSLLEYQIEKYESEGLADAIEIENEYTNYVVNEIKSVGQAANAILDRIQGDSDRRDLLRIFKDILLVTPNKWETKNPLKKIQNVSRKLLVDSETESKSSTPEYDSTKTSISSIDRYKKYKTSRLSDRFDREQEIEMLEAAIEEAKEAKQKLKEALNENSILLSEVNSKSDGLVGSLRKKTMALEDLLRISRHTIGSLQSQIEENKQKNESRINSQQLLIQELYDLLAEDLEEKRRAMMDKRDYEEQIKVLRQPNIRNPDGSINEELLAKDVKRLRSQRYREKENTAFDKTEGLLSKVERYEPKIIKRRTINVAEVEKIGDFRTPQNPLNEKMETIKDAKKRISRSPKLNRKTFVLQNTNSLPPQNPAYYKTNKKSQQLTIETAPRYGKKFLDGSINLYSPQNNYNPSIHNIDTISAEKKALEPTSGLEFDKLPLSANEIKKSESITSTDGFVKLKQMHWDKMGYQDIKGSLWEYLDKMDIKEDEFEEKMASNEVFKMIDTMAHNINIVLGQMKKYSTSTIRKNIVEIDDSMLTSFVLSQLRACVPTPEEKAMLLGYKDRADELANADRFMIEMMKINRIEQRLKCLEFRSLWRSIFKDCSEDIDNVIKASESLLNCKEFMELLQIILIIGNYMNGSGFRGGAFGFKINSLNKVIDTKDIYNKSTLLHFIVNTIENVFPKALSFKESLEPLSNGCKVSYNDLRAEVNNIKNQILMLKKEVETCEDIIASEIDIEDEYTDDDYESLSSNSNTSSLGIGVNNDNTNKNGETNESNKTSLSKEHRDKNEKNHDLKVFVQVVKPEIRTIESRYNLMVDEFEHMKQLYEKVARKFGENPQKTNPEDLFARIEQRRKNRLNNFGEKGLIQNELSDTKHEPKVELDNKEKGAMDSLLSSLRNTNTTTSPNIEDNFEPKKMEKRDSIRKSVMKNEVRCSTMIGAQALDMLRAIREENEADDEGISPTIENQEFNRPFSIIKRKKRQIRKSFFRQ</sequence>
<dbReference type="InterPro" id="IPR011989">
    <property type="entry name" value="ARM-like"/>
</dbReference>